<accession>A0A1D1VMZ5</accession>
<dbReference type="GO" id="GO:0005179">
    <property type="term" value="F:hormone activity"/>
    <property type="evidence" value="ECO:0007669"/>
    <property type="project" value="UniProtKB-KW"/>
</dbReference>
<dbReference type="GO" id="GO:0005576">
    <property type="term" value="C:extracellular region"/>
    <property type="evidence" value="ECO:0007669"/>
    <property type="project" value="UniProtKB-SubCell"/>
</dbReference>
<feature type="compositionally biased region" description="Basic and acidic residues" evidence="4">
    <location>
        <begin position="19"/>
        <end position="36"/>
    </location>
</feature>
<dbReference type="Pfam" id="PF00473">
    <property type="entry name" value="CRF"/>
    <property type="match status" value="1"/>
</dbReference>
<evidence type="ECO:0000256" key="1">
    <source>
        <dbReference type="ARBA" id="ARBA00004613"/>
    </source>
</evidence>
<comment type="subcellular location">
    <subcellularLocation>
        <location evidence="1">Secreted</location>
    </subcellularLocation>
</comment>
<proteinExistence type="predicted"/>
<keyword evidence="3" id="KW-0372">Hormone</keyword>
<dbReference type="InterPro" id="IPR000187">
    <property type="entry name" value="CRF"/>
</dbReference>
<sequence>MKLRELAAGNRHTTNPRITSEDPGKWKRISDSKPADDSTEYALSITAPLDLLRTRMQLDLARRKKYQQRARNDLTSQQKLHNLGKRAFSATYWFSRYRNRLSS</sequence>
<dbReference type="EMBL" id="BDGG01000009">
    <property type="protein sequence ID" value="GAV02980.1"/>
    <property type="molecule type" value="Genomic_DNA"/>
</dbReference>
<evidence type="ECO:0000256" key="3">
    <source>
        <dbReference type="ARBA" id="ARBA00022702"/>
    </source>
</evidence>
<evidence type="ECO:0000313" key="6">
    <source>
        <dbReference type="EMBL" id="GAV02980.1"/>
    </source>
</evidence>
<feature type="region of interest" description="Disordered" evidence="4">
    <location>
        <begin position="1"/>
        <end position="36"/>
    </location>
</feature>
<evidence type="ECO:0000256" key="2">
    <source>
        <dbReference type="ARBA" id="ARBA00022525"/>
    </source>
</evidence>
<keyword evidence="7" id="KW-1185">Reference proteome</keyword>
<dbReference type="Proteomes" id="UP000186922">
    <property type="component" value="Unassembled WGS sequence"/>
</dbReference>
<dbReference type="AlphaFoldDB" id="A0A1D1VMZ5"/>
<evidence type="ECO:0000313" key="7">
    <source>
        <dbReference type="Proteomes" id="UP000186922"/>
    </source>
</evidence>
<evidence type="ECO:0000256" key="4">
    <source>
        <dbReference type="SAM" id="MobiDB-lite"/>
    </source>
</evidence>
<keyword evidence="2" id="KW-0964">Secreted</keyword>
<name>A0A1D1VMZ5_RAMVA</name>
<feature type="domain" description="Corticotropin-releasing factor" evidence="5">
    <location>
        <begin position="43"/>
        <end position="67"/>
    </location>
</feature>
<organism evidence="6 7">
    <name type="scientific">Ramazzottius varieornatus</name>
    <name type="common">Water bear</name>
    <name type="synonym">Tardigrade</name>
    <dbReference type="NCBI Taxonomy" id="947166"/>
    <lineage>
        <taxon>Eukaryota</taxon>
        <taxon>Metazoa</taxon>
        <taxon>Ecdysozoa</taxon>
        <taxon>Tardigrada</taxon>
        <taxon>Eutardigrada</taxon>
        <taxon>Parachela</taxon>
        <taxon>Hypsibioidea</taxon>
        <taxon>Ramazzottiidae</taxon>
        <taxon>Ramazzottius</taxon>
    </lineage>
</organism>
<reference evidence="6 7" key="1">
    <citation type="journal article" date="2016" name="Nat. Commun.">
        <title>Extremotolerant tardigrade genome and improved radiotolerance of human cultured cells by tardigrade-unique protein.</title>
        <authorList>
            <person name="Hashimoto T."/>
            <person name="Horikawa D.D."/>
            <person name="Saito Y."/>
            <person name="Kuwahara H."/>
            <person name="Kozuka-Hata H."/>
            <person name="Shin-I T."/>
            <person name="Minakuchi Y."/>
            <person name="Ohishi K."/>
            <person name="Motoyama A."/>
            <person name="Aizu T."/>
            <person name="Enomoto A."/>
            <person name="Kondo K."/>
            <person name="Tanaka S."/>
            <person name="Hara Y."/>
            <person name="Koshikawa S."/>
            <person name="Sagara H."/>
            <person name="Miura T."/>
            <person name="Yokobori S."/>
            <person name="Miyagawa K."/>
            <person name="Suzuki Y."/>
            <person name="Kubo T."/>
            <person name="Oyama M."/>
            <person name="Kohara Y."/>
            <person name="Fujiyama A."/>
            <person name="Arakawa K."/>
            <person name="Katayama T."/>
            <person name="Toyoda A."/>
            <person name="Kunieda T."/>
        </authorList>
    </citation>
    <scope>NUCLEOTIDE SEQUENCE [LARGE SCALE GENOMIC DNA]</scope>
    <source>
        <strain evidence="6 7">YOKOZUNA-1</strain>
    </source>
</reference>
<protein>
    <recommendedName>
        <fullName evidence="5">Corticotropin-releasing factor domain-containing protein</fullName>
    </recommendedName>
</protein>
<dbReference type="OrthoDB" id="6418774at2759"/>
<evidence type="ECO:0000259" key="5">
    <source>
        <dbReference type="Pfam" id="PF00473"/>
    </source>
</evidence>
<comment type="caution">
    <text evidence="6">The sequence shown here is derived from an EMBL/GenBank/DDBJ whole genome shotgun (WGS) entry which is preliminary data.</text>
</comment>
<gene>
    <name evidence="6" type="primary">RvY_13474-1</name>
    <name evidence="6" type="synonym">RvY_13474.1</name>
    <name evidence="6" type="ORF">RvY_13474</name>
</gene>